<dbReference type="GO" id="GO:0005886">
    <property type="term" value="C:plasma membrane"/>
    <property type="evidence" value="ECO:0007669"/>
    <property type="project" value="UniProtKB-SubCell"/>
</dbReference>
<evidence type="ECO:0000313" key="8">
    <source>
        <dbReference type="Proteomes" id="UP000032027"/>
    </source>
</evidence>
<dbReference type="PATRIC" id="fig|1582439.9.peg.102"/>
<keyword evidence="3 6" id="KW-0812">Transmembrane</keyword>
<feature type="transmembrane region" description="Helical" evidence="6">
    <location>
        <begin position="167"/>
        <end position="186"/>
    </location>
</feature>
<dbReference type="PANTHER" id="PTHR30250">
    <property type="entry name" value="PST FAMILY PREDICTED COLANIC ACID TRANSPORTER"/>
    <property type="match status" value="1"/>
</dbReference>
<evidence type="ECO:0000256" key="3">
    <source>
        <dbReference type="ARBA" id="ARBA00022692"/>
    </source>
</evidence>
<gene>
    <name evidence="7" type="ORF">NPIRD3C_0103</name>
</gene>
<feature type="transmembrane region" description="Helical" evidence="6">
    <location>
        <begin position="207"/>
        <end position="230"/>
    </location>
</feature>
<feature type="transmembrane region" description="Helical" evidence="6">
    <location>
        <begin position="139"/>
        <end position="161"/>
    </location>
</feature>
<keyword evidence="5 6" id="KW-0472">Membrane</keyword>
<dbReference type="InterPro" id="IPR050833">
    <property type="entry name" value="Poly_Biosynth_Transport"/>
</dbReference>
<feature type="transmembrane region" description="Helical" evidence="6">
    <location>
        <begin position="108"/>
        <end position="127"/>
    </location>
</feature>
<proteinExistence type="predicted"/>
<dbReference type="PANTHER" id="PTHR30250:SF11">
    <property type="entry name" value="O-ANTIGEN TRANSPORTER-RELATED"/>
    <property type="match status" value="1"/>
</dbReference>
<feature type="transmembrane region" description="Helical" evidence="6">
    <location>
        <begin position="80"/>
        <end position="102"/>
    </location>
</feature>
<evidence type="ECO:0000256" key="6">
    <source>
        <dbReference type="SAM" id="Phobius"/>
    </source>
</evidence>
<evidence type="ECO:0000256" key="2">
    <source>
        <dbReference type="ARBA" id="ARBA00022475"/>
    </source>
</evidence>
<feature type="transmembrane region" description="Helical" evidence="6">
    <location>
        <begin position="51"/>
        <end position="68"/>
    </location>
</feature>
<feature type="transmembrane region" description="Helical" evidence="6">
    <location>
        <begin position="242"/>
        <end position="264"/>
    </location>
</feature>
<dbReference type="Proteomes" id="UP000032027">
    <property type="component" value="Chromosome"/>
</dbReference>
<keyword evidence="8" id="KW-1185">Reference proteome</keyword>
<protein>
    <recommendedName>
        <fullName evidence="9">Polysaccharide biosynthesis protein</fullName>
    </recommendedName>
</protein>
<accession>A0A0C5BWH6</accession>
<dbReference type="EMBL" id="CP010868">
    <property type="protein sequence ID" value="AJM91325.1"/>
    <property type="molecule type" value="Genomic_DNA"/>
</dbReference>
<feature type="transmembrane region" description="Helical" evidence="6">
    <location>
        <begin position="453"/>
        <end position="478"/>
    </location>
</feature>
<name>A0A0C5BWH6_9ARCH</name>
<evidence type="ECO:0000256" key="5">
    <source>
        <dbReference type="ARBA" id="ARBA00023136"/>
    </source>
</evidence>
<evidence type="ECO:0000256" key="4">
    <source>
        <dbReference type="ARBA" id="ARBA00022989"/>
    </source>
</evidence>
<reference evidence="7 8" key="3">
    <citation type="journal article" date="2019" name="Int. J. Syst. Evol. Microbiol.">
        <title>Nitrosopumilus adriaticus sp. nov. and Nitrosopumilus piranensis sp. nov., two ammonia-oxidizing archaea from the Adriatic Sea and members of the class Nitrososphaeria.</title>
        <authorList>
            <person name="Bayer B."/>
            <person name="Vojvoda J."/>
            <person name="Reinthaler T."/>
            <person name="Reyes C."/>
            <person name="Pinto M."/>
            <person name="Herndl G.J."/>
        </authorList>
    </citation>
    <scope>NUCLEOTIDE SEQUENCE [LARGE SCALE GENOMIC DNA]</scope>
    <source>
        <strain evidence="7 8">D3C</strain>
    </source>
</reference>
<reference evidence="8" key="1">
    <citation type="submission" date="2015-02" db="EMBL/GenBank/DDBJ databases">
        <title>Characterization of two novel Thaumarchaeota isolated from the Northern Adriatic Sea.</title>
        <authorList>
            <person name="Bayer B."/>
            <person name="Vojvoda J."/>
            <person name="Offre P."/>
            <person name="Srivastava A."/>
            <person name="Elisabeth N."/>
            <person name="Garcia J.A.L."/>
            <person name="Schleper C."/>
            <person name="Herndl G.J."/>
        </authorList>
    </citation>
    <scope>NUCLEOTIDE SEQUENCE [LARGE SCALE GENOMIC DNA]</scope>
    <source>
        <strain evidence="8">D3C</strain>
    </source>
</reference>
<organism evidence="7 8">
    <name type="scientific">Nitrosopumilus piranensis</name>
    <dbReference type="NCBI Taxonomy" id="1582439"/>
    <lineage>
        <taxon>Archaea</taxon>
        <taxon>Nitrososphaerota</taxon>
        <taxon>Nitrososphaeria</taxon>
        <taxon>Nitrosopumilales</taxon>
        <taxon>Nitrosopumilaceae</taxon>
        <taxon>Nitrosopumilus</taxon>
    </lineage>
</organism>
<keyword evidence="4 6" id="KW-1133">Transmembrane helix</keyword>
<dbReference type="HOGENOM" id="CLU_541438_0_0_2"/>
<dbReference type="KEGG" id="nid:NPIRD3C_0103"/>
<evidence type="ECO:0008006" key="9">
    <source>
        <dbReference type="Google" id="ProtNLM"/>
    </source>
</evidence>
<reference evidence="7 8" key="2">
    <citation type="journal article" date="2016" name="ISME J.">
        <title>Physiological and genomic characterization of two novel marine thaumarchaeal strains indicates niche differentiation.</title>
        <authorList>
            <person name="Bayer B."/>
            <person name="Vojvoda J."/>
            <person name="Offre P."/>
            <person name="Alves R.J."/>
            <person name="Elisabeth N.H."/>
            <person name="Garcia J.A."/>
            <person name="Volland J.M."/>
            <person name="Srivastava A."/>
            <person name="Schleper C."/>
            <person name="Herndl G.J."/>
        </authorList>
    </citation>
    <scope>NUCLEOTIDE SEQUENCE [LARGE SCALE GENOMIC DNA]</scope>
    <source>
        <strain evidence="7 8">D3C</strain>
    </source>
</reference>
<feature type="transmembrane region" description="Helical" evidence="6">
    <location>
        <begin position="315"/>
        <end position="334"/>
    </location>
</feature>
<sequence>MEPIRLRYSGIVVFLSKFLSLLTGLIFTVIVTNRLTEADFGIWQVIQTTQGYTIFLIPIVSYWTVRYFSRGTNVGRTSAIGSLIVAIPATGIYFIATSFFIGTLDVSIFYFLLGWFQIPLSFMIGSLESTTQGTKPQRMSYAFIISEVAKIIFAVPLLVVLDQGLDVIITIVIATQIVQMLMLVMYNRDYLKEEFNYQIMKHWLKISWMPILTAVPGLIYTFDVAIVTYITKSTEVIAFYKAAFLIANLITYAQFLGIALYPKIMKGGTSEDIESILKLLLMFLIPLAIGTYFLSEHLLFLLKNSYLESFMALQILIPSSIVIVFYLFFDNILTGTVHTEIEKNVSFKKLFKSRLFLVSKIGISWSVAYLILLYLLLFFISPNIDDYSSISAIWAIATLISLLPFTIYKGIISRRILYFHIPWNSLGKFALSSIAMIISLLIIMPLIDFGVSKITFAFFIGGEIIVATGVYFIILYTIDKEFRSMIKSAKKAITE</sequence>
<feature type="transmembrane region" description="Helical" evidence="6">
    <location>
        <begin position="276"/>
        <end position="295"/>
    </location>
</feature>
<evidence type="ECO:0000313" key="7">
    <source>
        <dbReference type="EMBL" id="AJM91325.1"/>
    </source>
</evidence>
<feature type="transmembrane region" description="Helical" evidence="6">
    <location>
        <begin position="355"/>
        <end position="381"/>
    </location>
</feature>
<feature type="transmembrane region" description="Helical" evidence="6">
    <location>
        <begin position="12"/>
        <end position="31"/>
    </location>
</feature>
<dbReference type="AlphaFoldDB" id="A0A0C5BWH6"/>
<keyword evidence="2" id="KW-1003">Cell membrane</keyword>
<feature type="transmembrane region" description="Helical" evidence="6">
    <location>
        <begin position="429"/>
        <end position="447"/>
    </location>
</feature>
<feature type="transmembrane region" description="Helical" evidence="6">
    <location>
        <begin position="387"/>
        <end position="408"/>
    </location>
</feature>
<evidence type="ECO:0000256" key="1">
    <source>
        <dbReference type="ARBA" id="ARBA00004651"/>
    </source>
</evidence>
<comment type="subcellular location">
    <subcellularLocation>
        <location evidence="1">Cell membrane</location>
        <topology evidence="1">Multi-pass membrane protein</topology>
    </subcellularLocation>
</comment>